<accession>A0AA88HZJ0</accession>
<feature type="domain" description="DUF5614" evidence="4">
    <location>
        <begin position="37"/>
        <end position="219"/>
    </location>
</feature>
<dbReference type="PANTHER" id="PTHR13379:SF0">
    <property type="entry name" value="UPF0415 PROTEIN C7ORF25"/>
    <property type="match status" value="1"/>
</dbReference>
<evidence type="ECO:0008006" key="7">
    <source>
        <dbReference type="Google" id="ProtNLM"/>
    </source>
</evidence>
<comment type="similarity">
    <text evidence="1">Belongs to the UPF0415 family.</text>
</comment>
<dbReference type="Proteomes" id="UP001187531">
    <property type="component" value="Unassembled WGS sequence"/>
</dbReference>
<protein>
    <recommendedName>
        <fullName evidence="7">DUF1308 domain-containing protein</fullName>
    </recommendedName>
</protein>
<evidence type="ECO:0000313" key="6">
    <source>
        <dbReference type="Proteomes" id="UP001187531"/>
    </source>
</evidence>
<dbReference type="AlphaFoldDB" id="A0AA88HZJ0"/>
<feature type="domain" description="DUF1308" evidence="3">
    <location>
        <begin position="286"/>
        <end position="446"/>
    </location>
</feature>
<feature type="compositionally biased region" description="Basic and acidic residues" evidence="2">
    <location>
        <begin position="202"/>
        <end position="211"/>
    </location>
</feature>
<keyword evidence="6" id="KW-1185">Reference proteome</keyword>
<dbReference type="PANTHER" id="PTHR13379">
    <property type="entry name" value="UNCHARACTERIZED DUF1308"/>
    <property type="match status" value="1"/>
</dbReference>
<gene>
    <name evidence="5" type="ORF">QYM36_007313</name>
</gene>
<reference evidence="5" key="1">
    <citation type="submission" date="2023-07" db="EMBL/GenBank/DDBJ databases">
        <title>Chromosome-level genome assembly of Artemia franciscana.</title>
        <authorList>
            <person name="Jo E."/>
        </authorList>
    </citation>
    <scope>NUCLEOTIDE SEQUENCE</scope>
    <source>
        <tissue evidence="5">Whole body</tissue>
    </source>
</reference>
<evidence type="ECO:0000313" key="5">
    <source>
        <dbReference type="EMBL" id="KAK2717129.1"/>
    </source>
</evidence>
<comment type="caution">
    <text evidence="5">The sequence shown here is derived from an EMBL/GenBank/DDBJ whole genome shotgun (WGS) entry which is preliminary data.</text>
</comment>
<evidence type="ECO:0000259" key="4">
    <source>
        <dbReference type="Pfam" id="PF18474"/>
    </source>
</evidence>
<dbReference type="InterPro" id="IPR041076">
    <property type="entry name" value="DUF5614"/>
</dbReference>
<evidence type="ECO:0000256" key="2">
    <source>
        <dbReference type="SAM" id="MobiDB-lite"/>
    </source>
</evidence>
<organism evidence="5 6">
    <name type="scientific">Artemia franciscana</name>
    <name type="common">Brine shrimp</name>
    <name type="synonym">Artemia sanfranciscana</name>
    <dbReference type="NCBI Taxonomy" id="6661"/>
    <lineage>
        <taxon>Eukaryota</taxon>
        <taxon>Metazoa</taxon>
        <taxon>Ecdysozoa</taxon>
        <taxon>Arthropoda</taxon>
        <taxon>Crustacea</taxon>
        <taxon>Branchiopoda</taxon>
        <taxon>Anostraca</taxon>
        <taxon>Artemiidae</taxon>
        <taxon>Artemia</taxon>
    </lineage>
</organism>
<feature type="region of interest" description="Disordered" evidence="2">
    <location>
        <begin position="202"/>
        <end position="230"/>
    </location>
</feature>
<dbReference type="EMBL" id="JAVRJZ010000011">
    <property type="protein sequence ID" value="KAK2717130.1"/>
    <property type="molecule type" value="Genomic_DNA"/>
</dbReference>
<name>A0AA88HZJ0_ARTSF</name>
<evidence type="ECO:0000256" key="1">
    <source>
        <dbReference type="ARBA" id="ARBA00006588"/>
    </source>
</evidence>
<dbReference type="InterPro" id="IPR010733">
    <property type="entry name" value="DUF1308"/>
</dbReference>
<evidence type="ECO:0000259" key="3">
    <source>
        <dbReference type="Pfam" id="PF07000"/>
    </source>
</evidence>
<sequence>MSLGEEYLQLLDSYLLEGRNLVQILDSTPWNDIGRINMLKRKLQAETDFLNKVKQNLISNPLGVKKEHITCSNIVNLKKCVEVLISGIEPCSVLKPFNFTNRYGKRCKLNVDIVAKYGELWYKIIARNPKALHLVSIGSCEFGKRSVISQAKDYKACAKQNLVNYREPKLIFVFSSGISQHLAAKLERLGITVEGERIDYEEAEIAPKPDSDSDSDSDSSYSEYTDYEPDIDEGDEKCLLCLNECESIRSALERISFNFDEYAKQLRDDNKRCLCDRALRNRNECINVDITAMVVLVSSLTNGGNRFYFNDKIIDDQAKWEQVKPAKELLEKVMKGKQLLACERAIVGFVDIVSTIGGRGETERARNLLSSLIFMPNKPSEASERLRCTGSISDRGKIIFGTGDRLRVKTLTANAGFLRSASSQGVLFAVIEHEPRVLTEKKEKTAIPISF</sequence>
<dbReference type="Pfam" id="PF07000">
    <property type="entry name" value="DUF1308"/>
    <property type="match status" value="1"/>
</dbReference>
<dbReference type="EMBL" id="JAVRJZ010000011">
    <property type="protein sequence ID" value="KAK2717129.1"/>
    <property type="molecule type" value="Genomic_DNA"/>
</dbReference>
<dbReference type="Pfam" id="PF18474">
    <property type="entry name" value="DUF5614"/>
    <property type="match status" value="1"/>
</dbReference>
<proteinExistence type="inferred from homology"/>